<dbReference type="EMBL" id="CANTFL010001315">
    <property type="protein sequence ID" value="CAI5736610.1"/>
    <property type="molecule type" value="Genomic_DNA"/>
</dbReference>
<accession>A0AAV0UI71</accession>
<evidence type="ECO:0000313" key="2">
    <source>
        <dbReference type="Proteomes" id="UP001162031"/>
    </source>
</evidence>
<dbReference type="Proteomes" id="UP001162031">
    <property type="component" value="Unassembled WGS sequence"/>
</dbReference>
<sequence>MSRGRGRGRGRVRFGGSHDSMLADIMDETREDLGLSYAQMEMLHAEEGTALYPPMELPQPEALTDSEAYLIQRQRLLAHKLESLYHPWEAEAVGSDAAAAAAGGAGGGGGWKHTSDAAAFVHVTVPETPKGNELYVPDELQGNSLHGGRAGARGPTNRAIVPPRAFETVFKTLEAQEKKIADDKAKAGEQEAEDGVLDEAEEDLGDDMNDYTYDYYDSDAVSQDGDEEVFF</sequence>
<organism evidence="1 2">
    <name type="scientific">Hyaloperonospora brassicae</name>
    <name type="common">Brassica downy mildew</name>
    <name type="synonym">Peronospora brassicae</name>
    <dbReference type="NCBI Taxonomy" id="162125"/>
    <lineage>
        <taxon>Eukaryota</taxon>
        <taxon>Sar</taxon>
        <taxon>Stramenopiles</taxon>
        <taxon>Oomycota</taxon>
        <taxon>Peronosporomycetes</taxon>
        <taxon>Peronosporales</taxon>
        <taxon>Peronosporaceae</taxon>
        <taxon>Hyaloperonospora</taxon>
    </lineage>
</organism>
<name>A0AAV0UI71_HYABA</name>
<keyword evidence="2" id="KW-1185">Reference proteome</keyword>
<reference evidence="1" key="1">
    <citation type="submission" date="2022-12" db="EMBL/GenBank/DDBJ databases">
        <authorList>
            <person name="Webb A."/>
        </authorList>
    </citation>
    <scope>NUCLEOTIDE SEQUENCE</scope>
    <source>
        <strain evidence="1">Hp1</strain>
    </source>
</reference>
<protein>
    <recommendedName>
        <fullName evidence="3">DNA-directed RNA polymerase III subunit</fullName>
    </recommendedName>
</protein>
<evidence type="ECO:0000313" key="1">
    <source>
        <dbReference type="EMBL" id="CAI5736610.1"/>
    </source>
</evidence>
<proteinExistence type="predicted"/>
<comment type="caution">
    <text evidence="1">The sequence shown here is derived from an EMBL/GenBank/DDBJ whole genome shotgun (WGS) entry which is preliminary data.</text>
</comment>
<gene>
    <name evidence="1" type="ORF">HBR001_LOCUS6881</name>
</gene>
<dbReference type="AlphaFoldDB" id="A0AAV0UI71"/>
<evidence type="ECO:0008006" key="3">
    <source>
        <dbReference type="Google" id="ProtNLM"/>
    </source>
</evidence>